<dbReference type="Gene3D" id="1.20.120.1780">
    <property type="entry name" value="UbiA prenyltransferase"/>
    <property type="match status" value="1"/>
</dbReference>
<dbReference type="GO" id="GO:0005886">
    <property type="term" value="C:plasma membrane"/>
    <property type="evidence" value="ECO:0007669"/>
    <property type="project" value="UniProtKB-SubCell"/>
</dbReference>
<evidence type="ECO:0000313" key="7">
    <source>
        <dbReference type="EMBL" id="MBS3057790.1"/>
    </source>
</evidence>
<comment type="subcellular location">
    <subcellularLocation>
        <location evidence="1">Cell membrane</location>
        <topology evidence="1">Multi-pass membrane protein</topology>
    </subcellularLocation>
</comment>
<protein>
    <submittedName>
        <fullName evidence="6">UbiA family prenyltransferase</fullName>
    </submittedName>
    <submittedName>
        <fullName evidence="7">UbiA prenyltransferase family protein</fullName>
    </submittedName>
</protein>
<reference evidence="7" key="2">
    <citation type="submission" date="2021-03" db="EMBL/GenBank/DDBJ databases">
        <authorList>
            <person name="Jaffe A."/>
        </authorList>
    </citation>
    <scope>NUCLEOTIDE SEQUENCE</scope>
    <source>
        <strain evidence="7">RIFCSPLOWO2_01_FULL_43_13</strain>
    </source>
</reference>
<dbReference type="PANTHER" id="PTHR42723:SF1">
    <property type="entry name" value="CHLOROPHYLL SYNTHASE, CHLOROPLASTIC"/>
    <property type="match status" value="1"/>
</dbReference>
<evidence type="ECO:0000256" key="2">
    <source>
        <dbReference type="ARBA" id="ARBA00022692"/>
    </source>
</evidence>
<keyword evidence="2 5" id="KW-0812">Transmembrane</keyword>
<organism evidence="6 8">
    <name type="scientific">Candidatus Iainarchaeum sp</name>
    <dbReference type="NCBI Taxonomy" id="3101447"/>
    <lineage>
        <taxon>Archaea</taxon>
        <taxon>Candidatus Iainarchaeota</taxon>
        <taxon>Candidatus Iainarchaeia</taxon>
        <taxon>Candidatus Iainarchaeales</taxon>
        <taxon>Candidatus Iainarchaeaceae</taxon>
        <taxon>Candidatus Iainarchaeum</taxon>
    </lineage>
</organism>
<feature type="transmembrane region" description="Helical" evidence="5">
    <location>
        <begin position="20"/>
        <end position="45"/>
    </location>
</feature>
<feature type="transmembrane region" description="Helical" evidence="5">
    <location>
        <begin position="119"/>
        <end position="137"/>
    </location>
</feature>
<feature type="transmembrane region" description="Helical" evidence="5">
    <location>
        <begin position="189"/>
        <end position="208"/>
    </location>
</feature>
<sequence length="267" mass="30543">MVYSAYLAGNLLNFTNISFFSLAFGFLLSFFFIGSFNSFNAVFDIDVDKESKPKRPIPAGLISKNLALSYSLFLYFAFIVLLYVFYSFEVFVIGMIMIILSVFYSSGLRLKRFPLLSDLLIAITYTVFPMLLGFLIGRGNLFSLPYPQFAIVFLFGFAVLITKNFEDFVADKKHGLKTLPVIFGIKQTLALVILLFLVSDFVLLLLLLRNQLPSYLSLILFFTLPVFFHSFRRLWEEPSQKNAFKLFKHLAVFMLALELLTGFSLII</sequence>
<keyword evidence="6" id="KW-0808">Transferase</keyword>
<dbReference type="InterPro" id="IPR000537">
    <property type="entry name" value="UbiA_prenyltransferase"/>
</dbReference>
<comment type="caution">
    <text evidence="6">The sequence shown here is derived from an EMBL/GenBank/DDBJ whole genome shotgun (WGS) entry which is preliminary data.</text>
</comment>
<dbReference type="Proteomes" id="UP000680185">
    <property type="component" value="Unassembled WGS sequence"/>
</dbReference>
<feature type="transmembrane region" description="Helical" evidence="5">
    <location>
        <begin position="90"/>
        <end position="107"/>
    </location>
</feature>
<dbReference type="EMBL" id="DUFJ01000017">
    <property type="protein sequence ID" value="HIH32750.1"/>
    <property type="molecule type" value="Genomic_DNA"/>
</dbReference>
<name>A0A7J4KU01_9ARCH</name>
<dbReference type="Gene3D" id="1.10.357.140">
    <property type="entry name" value="UbiA prenyltransferase"/>
    <property type="match status" value="1"/>
</dbReference>
<dbReference type="Proteomes" id="UP000527315">
    <property type="component" value="Unassembled WGS sequence"/>
</dbReference>
<dbReference type="InterPro" id="IPR050475">
    <property type="entry name" value="Prenyltransferase_related"/>
</dbReference>
<dbReference type="AlphaFoldDB" id="A0A7J4KU01"/>
<evidence type="ECO:0000256" key="4">
    <source>
        <dbReference type="ARBA" id="ARBA00023136"/>
    </source>
</evidence>
<keyword evidence="4 5" id="KW-0472">Membrane</keyword>
<feature type="transmembrane region" description="Helical" evidence="5">
    <location>
        <begin position="149"/>
        <end position="169"/>
    </location>
</feature>
<accession>A0A7J4KU01</accession>
<dbReference type="InterPro" id="IPR044878">
    <property type="entry name" value="UbiA_sf"/>
</dbReference>
<reference evidence="7" key="3">
    <citation type="submission" date="2021-05" db="EMBL/GenBank/DDBJ databases">
        <title>Protein family content uncovers lineage relationships and bacterial pathway maintenance mechanisms in DPANN archaea.</title>
        <authorList>
            <person name="Castelle C.J."/>
            <person name="Meheust R."/>
            <person name="Jaffe A.L."/>
            <person name="Seitz K."/>
            <person name="Gong X."/>
            <person name="Baker B.J."/>
            <person name="Banfield J.F."/>
        </authorList>
    </citation>
    <scope>NUCLEOTIDE SEQUENCE</scope>
    <source>
        <strain evidence="7">RIFCSPLOWO2_01_FULL_43_13</strain>
    </source>
</reference>
<feature type="transmembrane region" description="Helical" evidence="5">
    <location>
        <begin position="246"/>
        <end position="266"/>
    </location>
</feature>
<evidence type="ECO:0000313" key="6">
    <source>
        <dbReference type="EMBL" id="HIH32750.1"/>
    </source>
</evidence>
<evidence type="ECO:0000256" key="3">
    <source>
        <dbReference type="ARBA" id="ARBA00022989"/>
    </source>
</evidence>
<gene>
    <name evidence="6" type="primary">ubiA</name>
    <name evidence="6" type="ORF">HA227_00710</name>
    <name evidence="7" type="ORF">J4478_00100</name>
</gene>
<dbReference type="PANTHER" id="PTHR42723">
    <property type="entry name" value="CHLOROPHYLL SYNTHASE"/>
    <property type="match status" value="1"/>
</dbReference>
<keyword evidence="3 5" id="KW-1133">Transmembrane helix</keyword>
<evidence type="ECO:0000313" key="8">
    <source>
        <dbReference type="Proteomes" id="UP000527315"/>
    </source>
</evidence>
<dbReference type="GO" id="GO:0016765">
    <property type="term" value="F:transferase activity, transferring alkyl or aryl (other than methyl) groups"/>
    <property type="evidence" value="ECO:0007669"/>
    <property type="project" value="InterPro"/>
</dbReference>
<dbReference type="Pfam" id="PF01040">
    <property type="entry name" value="UbiA"/>
    <property type="match status" value="1"/>
</dbReference>
<proteinExistence type="predicted"/>
<reference evidence="6" key="1">
    <citation type="journal article" date="2020" name="bioRxiv">
        <title>A rank-normalized archaeal taxonomy based on genome phylogeny resolves widespread incomplete and uneven classifications.</title>
        <authorList>
            <person name="Rinke C."/>
            <person name="Chuvochina M."/>
            <person name="Mussig A.J."/>
            <person name="Chaumeil P.-A."/>
            <person name="Waite D.W."/>
            <person name="Whitman W.B."/>
            <person name="Parks D.H."/>
            <person name="Hugenholtz P."/>
        </authorList>
    </citation>
    <scope>NUCLEOTIDE SEQUENCE</scope>
    <source>
        <strain evidence="6">UBA10036</strain>
    </source>
</reference>
<feature type="transmembrane region" description="Helical" evidence="5">
    <location>
        <begin position="214"/>
        <end position="234"/>
    </location>
</feature>
<dbReference type="EMBL" id="JAGVWB010000001">
    <property type="protein sequence ID" value="MBS3057790.1"/>
    <property type="molecule type" value="Genomic_DNA"/>
</dbReference>
<evidence type="ECO:0000256" key="5">
    <source>
        <dbReference type="SAM" id="Phobius"/>
    </source>
</evidence>
<evidence type="ECO:0000256" key="1">
    <source>
        <dbReference type="ARBA" id="ARBA00004651"/>
    </source>
</evidence>